<accession>A0AAD3XFV1</accession>
<dbReference type="AlphaFoldDB" id="A0AAD3XFV1"/>
<dbReference type="InterPro" id="IPR007657">
    <property type="entry name" value="Glycosyltransferase_61"/>
</dbReference>
<sequence length="252" mass="28977">MGLWLRTLMEATFDGPIYVEGFDNGPGDYNGPTCFEEAVVRMHNEGGMSRERRMQVYDLMRCKARDRCNVTRRERKSDRGLPVDIGMTLFMRTGPRSFWNRSAVIEIFRRECARVELMSVTDILVSPHGGQSTNMFLKDRNSSVMEFFSKGWLKLAGVGQYVYHSIASWSGMRHRGAWRDPRLGPDEHCLYPEDDARCMSVYKNAKIGHNRTYFGEWAKAVLDGVKNWKMELKASKKSQPSRPQGCSCTHKL</sequence>
<protein>
    <submittedName>
        <fullName evidence="1">Uncharacterized protein</fullName>
    </submittedName>
</protein>
<reference evidence="1" key="1">
    <citation type="submission" date="2023-05" db="EMBL/GenBank/DDBJ databases">
        <title>Nepenthes gracilis genome sequencing.</title>
        <authorList>
            <person name="Fukushima K."/>
        </authorList>
    </citation>
    <scope>NUCLEOTIDE SEQUENCE</scope>
    <source>
        <strain evidence="1">SING2019-196</strain>
    </source>
</reference>
<proteinExistence type="predicted"/>
<evidence type="ECO:0000313" key="2">
    <source>
        <dbReference type="Proteomes" id="UP001279734"/>
    </source>
</evidence>
<dbReference type="PANTHER" id="PTHR20961:SF38">
    <property type="entry name" value="PROTEIN O-LINKED-MANNOSE BETA-1,4-N-ACETYLGLUCOSAMINYLTRANSFERASE 2"/>
    <property type="match status" value="1"/>
</dbReference>
<name>A0AAD3XFV1_NEPGR</name>
<dbReference type="PANTHER" id="PTHR20961">
    <property type="entry name" value="GLYCOSYLTRANSFERASE"/>
    <property type="match status" value="1"/>
</dbReference>
<organism evidence="1 2">
    <name type="scientific">Nepenthes gracilis</name>
    <name type="common">Slender pitcher plant</name>
    <dbReference type="NCBI Taxonomy" id="150966"/>
    <lineage>
        <taxon>Eukaryota</taxon>
        <taxon>Viridiplantae</taxon>
        <taxon>Streptophyta</taxon>
        <taxon>Embryophyta</taxon>
        <taxon>Tracheophyta</taxon>
        <taxon>Spermatophyta</taxon>
        <taxon>Magnoliopsida</taxon>
        <taxon>eudicotyledons</taxon>
        <taxon>Gunneridae</taxon>
        <taxon>Pentapetalae</taxon>
        <taxon>Caryophyllales</taxon>
        <taxon>Nepenthaceae</taxon>
        <taxon>Nepenthes</taxon>
    </lineage>
</organism>
<gene>
    <name evidence="1" type="ORF">Nepgr_004866</name>
</gene>
<comment type="caution">
    <text evidence="1">The sequence shown here is derived from an EMBL/GenBank/DDBJ whole genome shotgun (WGS) entry which is preliminary data.</text>
</comment>
<keyword evidence="2" id="KW-1185">Reference proteome</keyword>
<dbReference type="EMBL" id="BSYO01000004">
    <property type="protein sequence ID" value="GMH03027.1"/>
    <property type="molecule type" value="Genomic_DNA"/>
</dbReference>
<evidence type="ECO:0000313" key="1">
    <source>
        <dbReference type="EMBL" id="GMH03027.1"/>
    </source>
</evidence>
<dbReference type="GO" id="GO:0016757">
    <property type="term" value="F:glycosyltransferase activity"/>
    <property type="evidence" value="ECO:0007669"/>
    <property type="project" value="InterPro"/>
</dbReference>
<dbReference type="Proteomes" id="UP001279734">
    <property type="component" value="Unassembled WGS sequence"/>
</dbReference>